<keyword evidence="7 12" id="KW-0479">Metal-binding</keyword>
<keyword evidence="8 12" id="KW-0460">Magnesium</keyword>
<feature type="active site" description="Proton donor/acceptor" evidence="10">
    <location>
        <position position="20"/>
    </location>
</feature>
<dbReference type="GO" id="GO:0016791">
    <property type="term" value="F:phosphatase activity"/>
    <property type="evidence" value="ECO:0007669"/>
    <property type="project" value="UniProtKB-ARBA"/>
</dbReference>
<comment type="similarity">
    <text evidence="3">Belongs to the eukaryotic PMM family.</text>
</comment>
<name>A0A2M7RPI8_9BACT</name>
<dbReference type="InterPro" id="IPR023214">
    <property type="entry name" value="HAD_sf"/>
</dbReference>
<evidence type="ECO:0000256" key="1">
    <source>
        <dbReference type="ARBA" id="ARBA00004496"/>
    </source>
</evidence>
<dbReference type="AlphaFoldDB" id="A0A2M7RPI8"/>
<comment type="subcellular location">
    <subcellularLocation>
        <location evidence="1">Cytoplasm</location>
    </subcellularLocation>
</comment>
<evidence type="ECO:0000256" key="11">
    <source>
        <dbReference type="PIRSR" id="PIRSR605002-2"/>
    </source>
</evidence>
<dbReference type="UniPathway" id="UPA00126">
    <property type="reaction ID" value="UER00424"/>
</dbReference>
<evidence type="ECO:0000256" key="12">
    <source>
        <dbReference type="PIRSR" id="PIRSR605002-3"/>
    </source>
</evidence>
<feature type="binding site" evidence="11">
    <location>
        <position position="190"/>
    </location>
    <ligand>
        <name>alpha-D-mannose 1-phosphate</name>
        <dbReference type="ChEBI" id="CHEBI:58409"/>
    </ligand>
</feature>
<comment type="cofactor">
    <cofactor evidence="12">
        <name>Mg(2+)</name>
        <dbReference type="ChEBI" id="CHEBI:18420"/>
    </cofactor>
</comment>
<evidence type="ECO:0000256" key="4">
    <source>
        <dbReference type="ARBA" id="ARBA00011738"/>
    </source>
</evidence>
<evidence type="ECO:0000256" key="7">
    <source>
        <dbReference type="ARBA" id="ARBA00022723"/>
    </source>
</evidence>
<dbReference type="Proteomes" id="UP000229371">
    <property type="component" value="Unassembled WGS sequence"/>
</dbReference>
<dbReference type="GO" id="GO:0009298">
    <property type="term" value="P:GDP-mannose biosynthetic process"/>
    <property type="evidence" value="ECO:0007669"/>
    <property type="project" value="UniProtKB-UniPathway"/>
</dbReference>
<organism evidence="13 14">
    <name type="scientific">bacterium (Candidatus Gribaldobacteria) CG_4_10_14_0_8_um_filter_33_9</name>
    <dbReference type="NCBI Taxonomy" id="2014266"/>
    <lineage>
        <taxon>Bacteria</taxon>
        <taxon>Candidatus Gribaldobacteria</taxon>
    </lineage>
</organism>
<feature type="binding site" evidence="12">
    <location>
        <position position="20"/>
    </location>
    <ligand>
        <name>Mg(2+)</name>
        <dbReference type="ChEBI" id="CHEBI:18420"/>
        <label>1</label>
    </ligand>
</feature>
<keyword evidence="13" id="KW-0378">Hydrolase</keyword>
<dbReference type="SUPFAM" id="SSF56784">
    <property type="entry name" value="HAD-like"/>
    <property type="match status" value="1"/>
</dbReference>
<feature type="binding site" evidence="12">
    <location>
        <position position="18"/>
    </location>
    <ligand>
        <name>Mg(2+)</name>
        <dbReference type="ChEBI" id="CHEBI:18420"/>
        <label>1</label>
    </ligand>
</feature>
<dbReference type="Gene3D" id="3.30.1240.20">
    <property type="match status" value="1"/>
</dbReference>
<proteinExistence type="inferred from homology"/>
<dbReference type="InterPro" id="IPR036412">
    <property type="entry name" value="HAD-like_sf"/>
</dbReference>
<dbReference type="GO" id="GO:0006487">
    <property type="term" value="P:protein N-linked glycosylation"/>
    <property type="evidence" value="ECO:0007669"/>
    <property type="project" value="TreeGrafter"/>
</dbReference>
<dbReference type="GO" id="GO:0046872">
    <property type="term" value="F:metal ion binding"/>
    <property type="evidence" value="ECO:0007669"/>
    <property type="project" value="UniProtKB-KW"/>
</dbReference>
<evidence type="ECO:0000313" key="14">
    <source>
        <dbReference type="Proteomes" id="UP000229371"/>
    </source>
</evidence>
<comment type="pathway">
    <text evidence="2">Nucleotide-sugar biosynthesis; GDP-alpha-D-mannose biosynthesis; alpha-D-mannose 1-phosphate from D-fructose 6-phosphate: step 2/2.</text>
</comment>
<dbReference type="InterPro" id="IPR006379">
    <property type="entry name" value="HAD-SF_hydro_IIB"/>
</dbReference>
<dbReference type="NCBIfam" id="TIGR01484">
    <property type="entry name" value="HAD-SF-IIB"/>
    <property type="match status" value="1"/>
</dbReference>
<dbReference type="Pfam" id="PF08282">
    <property type="entry name" value="Hydrolase_3"/>
    <property type="match status" value="1"/>
</dbReference>
<gene>
    <name evidence="13" type="ORF">COY61_00910</name>
</gene>
<evidence type="ECO:0000256" key="9">
    <source>
        <dbReference type="ARBA" id="ARBA00023235"/>
    </source>
</evidence>
<feature type="binding site" evidence="11">
    <location>
        <position position="188"/>
    </location>
    <ligand>
        <name>alpha-D-mannose 1-phosphate</name>
        <dbReference type="ChEBI" id="CHEBI:58409"/>
    </ligand>
</feature>
<evidence type="ECO:0000256" key="10">
    <source>
        <dbReference type="PIRSR" id="PIRSR605002-1"/>
    </source>
</evidence>
<keyword evidence="6" id="KW-0963">Cytoplasm</keyword>
<comment type="subunit">
    <text evidence="4">Homodimer.</text>
</comment>
<dbReference type="GO" id="GO:0006013">
    <property type="term" value="P:mannose metabolic process"/>
    <property type="evidence" value="ECO:0007669"/>
    <property type="project" value="TreeGrafter"/>
</dbReference>
<evidence type="ECO:0000256" key="8">
    <source>
        <dbReference type="ARBA" id="ARBA00022842"/>
    </source>
</evidence>
<dbReference type="PANTHER" id="PTHR10466">
    <property type="entry name" value="PHOSPHOMANNOMUTASE"/>
    <property type="match status" value="1"/>
</dbReference>
<dbReference type="InterPro" id="IPR005002">
    <property type="entry name" value="PMM"/>
</dbReference>
<comment type="caution">
    <text evidence="13">The sequence shown here is derived from an EMBL/GenBank/DDBJ whole genome shotgun (WGS) entry which is preliminary data.</text>
</comment>
<evidence type="ECO:0000256" key="2">
    <source>
        <dbReference type="ARBA" id="ARBA00004699"/>
    </source>
</evidence>
<accession>A0A2M7RPI8</accession>
<dbReference type="EMBL" id="PFMI01000025">
    <property type="protein sequence ID" value="PIZ01026.1"/>
    <property type="molecule type" value="Genomic_DNA"/>
</dbReference>
<dbReference type="Gene3D" id="3.40.50.1000">
    <property type="entry name" value="HAD superfamily/HAD-like"/>
    <property type="match status" value="1"/>
</dbReference>
<evidence type="ECO:0000256" key="6">
    <source>
        <dbReference type="ARBA" id="ARBA00022490"/>
    </source>
</evidence>
<evidence type="ECO:0000256" key="5">
    <source>
        <dbReference type="ARBA" id="ARBA00012730"/>
    </source>
</evidence>
<dbReference type="GO" id="GO:0005829">
    <property type="term" value="C:cytosol"/>
    <property type="evidence" value="ECO:0007669"/>
    <property type="project" value="TreeGrafter"/>
</dbReference>
<dbReference type="PANTHER" id="PTHR10466:SF0">
    <property type="entry name" value="PHOSPHOMANNOMUTASE"/>
    <property type="match status" value="1"/>
</dbReference>
<dbReference type="GO" id="GO:0004615">
    <property type="term" value="F:phosphomannomutase activity"/>
    <property type="evidence" value="ECO:0007669"/>
    <property type="project" value="UniProtKB-EC"/>
</dbReference>
<evidence type="ECO:0000256" key="3">
    <source>
        <dbReference type="ARBA" id="ARBA00009736"/>
    </source>
</evidence>
<protein>
    <recommendedName>
        <fullName evidence="5">phosphomannomutase</fullName>
        <ecNumber evidence="5">5.4.2.8</ecNumber>
    </recommendedName>
</protein>
<sequence>MQEKQIYLLRTKKIIIFDMDGTLTKSKIAVDIEMACLICQLLDKKIVIIASGADFPQINKQLFNYLKCAKTRFKNLFILPVNGGSLYKYQVNKWQKVYENALLTKEKIKVFTAFKKALCDIYYIPPKKTYGKVIEERKSQITFSALGQKATFIKKKEWNMKNDTRPQIRTALKKYLPNFNIYITGTTSIDITKKGIDKAYGIRQIMKLLSVSKKEIVYVAETFYKDDNNYVVKRAGVSCIKVKDQEETKTLIRLILLFLK</sequence>
<feature type="binding site" evidence="11">
    <location>
        <position position="137"/>
    </location>
    <ligand>
        <name>alpha-D-mannose 1-phosphate</name>
        <dbReference type="ChEBI" id="CHEBI:58409"/>
    </ligand>
</feature>
<keyword evidence="9" id="KW-0413">Isomerase</keyword>
<reference evidence="14" key="1">
    <citation type="submission" date="2017-09" db="EMBL/GenBank/DDBJ databases">
        <title>Depth-based differentiation of microbial function through sediment-hosted aquifers and enrichment of novel symbionts in the deep terrestrial subsurface.</title>
        <authorList>
            <person name="Probst A.J."/>
            <person name="Ladd B."/>
            <person name="Jarett J.K."/>
            <person name="Geller-Mcgrath D.E."/>
            <person name="Sieber C.M.K."/>
            <person name="Emerson J.B."/>
            <person name="Anantharaman K."/>
            <person name="Thomas B.C."/>
            <person name="Malmstrom R."/>
            <person name="Stieglmeier M."/>
            <person name="Klingl A."/>
            <person name="Woyke T."/>
            <person name="Ryan C.M."/>
            <person name="Banfield J.F."/>
        </authorList>
    </citation>
    <scope>NUCLEOTIDE SEQUENCE [LARGE SCALE GENOMIC DNA]</scope>
</reference>
<evidence type="ECO:0000313" key="13">
    <source>
        <dbReference type="EMBL" id="PIZ01026.1"/>
    </source>
</evidence>
<dbReference type="EC" id="5.4.2.8" evidence="5"/>
<feature type="active site" description="Nucleophile" evidence="10">
    <location>
        <position position="18"/>
    </location>
</feature>
<dbReference type="InterPro" id="IPR043169">
    <property type="entry name" value="PMM_cap"/>
</dbReference>